<dbReference type="InterPro" id="IPR002477">
    <property type="entry name" value="Peptidoglycan-bd-like"/>
</dbReference>
<dbReference type="OrthoDB" id="9812068at2"/>
<feature type="signal peptide" evidence="6">
    <location>
        <begin position="1"/>
        <end position="21"/>
    </location>
</feature>
<dbReference type="Gene3D" id="3.30.750.44">
    <property type="match status" value="1"/>
</dbReference>
<proteinExistence type="inferred from homology"/>
<evidence type="ECO:0000256" key="3">
    <source>
        <dbReference type="ARBA" id="ARBA00022801"/>
    </source>
</evidence>
<dbReference type="FunFam" id="2.30.42.10:FF:000063">
    <property type="entry name" value="Peptidase, S41 family"/>
    <property type="match status" value="1"/>
</dbReference>
<evidence type="ECO:0000256" key="5">
    <source>
        <dbReference type="RuleBase" id="RU004404"/>
    </source>
</evidence>
<dbReference type="FunFam" id="3.30.750.44:FF:000001">
    <property type="entry name" value="S41 family peptidase"/>
    <property type="match status" value="1"/>
</dbReference>
<feature type="domain" description="PDZ" evidence="7">
    <location>
        <begin position="84"/>
        <end position="148"/>
    </location>
</feature>
<evidence type="ECO:0000313" key="9">
    <source>
        <dbReference type="Proteomes" id="UP000309676"/>
    </source>
</evidence>
<evidence type="ECO:0000256" key="4">
    <source>
        <dbReference type="ARBA" id="ARBA00022825"/>
    </source>
</evidence>
<comment type="caution">
    <text evidence="8">The sequence shown here is derived from an EMBL/GenBank/DDBJ whole genome shotgun (WGS) entry which is preliminary data.</text>
</comment>
<dbReference type="CDD" id="cd06782">
    <property type="entry name" value="cpPDZ_CPP-like"/>
    <property type="match status" value="1"/>
</dbReference>
<dbReference type="GO" id="GO:0004175">
    <property type="term" value="F:endopeptidase activity"/>
    <property type="evidence" value="ECO:0007669"/>
    <property type="project" value="TreeGrafter"/>
</dbReference>
<keyword evidence="2 5" id="KW-0645">Protease</keyword>
<dbReference type="GO" id="GO:0030288">
    <property type="term" value="C:outer membrane-bounded periplasmic space"/>
    <property type="evidence" value="ECO:0007669"/>
    <property type="project" value="TreeGrafter"/>
</dbReference>
<dbReference type="NCBIfam" id="TIGR00225">
    <property type="entry name" value="prc"/>
    <property type="match status" value="1"/>
</dbReference>
<dbReference type="Pfam" id="PF22694">
    <property type="entry name" value="CtpB_N-like"/>
    <property type="match status" value="1"/>
</dbReference>
<sequence length="457" mass="49182">MSRWKWIPAMLASALAGGAVAYTYASLNQSGISKLENAMDLIEDGYLEPVDRSKLIDGAIEGMLRSLEDPYTTYMDQEEAKAFYESINASFEGIGATMEEIDGRIVVVAPIKGSPAEAAGVKPGDQVIKVGDKSLEGMKVHEAVLLIRGKKGTTADLTIVRDGKEVKLSIVRDTIPLETVYAELREDGVGVIRISSFAETTSEEYLKEAKRLLSEGMKGLVLDLRQNPGGLTDTAEEVAETLVPDGEPIVQFKRRGHPAEVSRSDYNDIGLGELPVVVLIDAGSASAAEIVAGALQQSAGVRLVGEKSFGKGTAQLSQPFQDGSNMKYTVAEWLTPNGNTINKSGLTPDVPVSLPSYASLPIVESDLVMKENEFSGEIKTVQTMLKAVGFDPGREDGFFDANTTKAVRDYQASKKLESTGIATGETTRVLIEDVRALIQANDTQLEKAAELVKEQMK</sequence>
<dbReference type="PROSITE" id="PS50106">
    <property type="entry name" value="PDZ"/>
    <property type="match status" value="1"/>
</dbReference>
<dbReference type="SUPFAM" id="SSF47090">
    <property type="entry name" value="PGBD-like"/>
    <property type="match status" value="1"/>
</dbReference>
<keyword evidence="9" id="KW-1185">Reference proteome</keyword>
<dbReference type="SMART" id="SM00228">
    <property type="entry name" value="PDZ"/>
    <property type="match status" value="1"/>
</dbReference>
<keyword evidence="3 5" id="KW-0378">Hydrolase</keyword>
<dbReference type="GO" id="GO:0007165">
    <property type="term" value="P:signal transduction"/>
    <property type="evidence" value="ECO:0007669"/>
    <property type="project" value="TreeGrafter"/>
</dbReference>
<dbReference type="Pfam" id="PF01471">
    <property type="entry name" value="PG_binding_1"/>
    <property type="match status" value="1"/>
</dbReference>
<evidence type="ECO:0000256" key="6">
    <source>
        <dbReference type="SAM" id="SignalP"/>
    </source>
</evidence>
<dbReference type="SUPFAM" id="SSF52096">
    <property type="entry name" value="ClpP/crotonase"/>
    <property type="match status" value="1"/>
</dbReference>
<protein>
    <submittedName>
        <fullName evidence="8">PDZ domain-containing protein</fullName>
    </submittedName>
</protein>
<organism evidence="8 9">
    <name type="scientific">Paenibacillus antri</name>
    <dbReference type="NCBI Taxonomy" id="2582848"/>
    <lineage>
        <taxon>Bacteria</taxon>
        <taxon>Bacillati</taxon>
        <taxon>Bacillota</taxon>
        <taxon>Bacilli</taxon>
        <taxon>Bacillales</taxon>
        <taxon>Paenibacillaceae</taxon>
        <taxon>Paenibacillus</taxon>
    </lineage>
</organism>
<dbReference type="AlphaFoldDB" id="A0A5R9G7A8"/>
<dbReference type="InterPro" id="IPR001478">
    <property type="entry name" value="PDZ"/>
</dbReference>
<dbReference type="PANTHER" id="PTHR32060">
    <property type="entry name" value="TAIL-SPECIFIC PROTEASE"/>
    <property type="match status" value="1"/>
</dbReference>
<reference evidence="8 9" key="1">
    <citation type="submission" date="2019-05" db="EMBL/GenBank/DDBJ databases">
        <authorList>
            <person name="Narsing Rao M.P."/>
            <person name="Li W.J."/>
        </authorList>
    </citation>
    <scope>NUCLEOTIDE SEQUENCE [LARGE SCALE GENOMIC DNA]</scope>
    <source>
        <strain evidence="8 9">SYSU_K30003</strain>
    </source>
</reference>
<comment type="similarity">
    <text evidence="1 5">Belongs to the peptidase S41A family.</text>
</comment>
<dbReference type="SMART" id="SM00245">
    <property type="entry name" value="TSPc"/>
    <property type="match status" value="1"/>
</dbReference>
<dbReference type="GO" id="GO:0006508">
    <property type="term" value="P:proteolysis"/>
    <property type="evidence" value="ECO:0007669"/>
    <property type="project" value="UniProtKB-KW"/>
</dbReference>
<dbReference type="Pfam" id="PF03572">
    <property type="entry name" value="Peptidase_S41"/>
    <property type="match status" value="1"/>
</dbReference>
<evidence type="ECO:0000313" key="8">
    <source>
        <dbReference type="EMBL" id="TLS52302.1"/>
    </source>
</evidence>
<gene>
    <name evidence="8" type="ORF">FE782_10025</name>
</gene>
<dbReference type="Pfam" id="PF13180">
    <property type="entry name" value="PDZ_2"/>
    <property type="match status" value="1"/>
</dbReference>
<dbReference type="InterPro" id="IPR004447">
    <property type="entry name" value="Peptidase_S41A"/>
</dbReference>
<accession>A0A5R9G7A8</accession>
<dbReference type="PANTHER" id="PTHR32060:SF30">
    <property type="entry name" value="CARBOXY-TERMINAL PROCESSING PROTEASE CTPA"/>
    <property type="match status" value="1"/>
</dbReference>
<name>A0A5R9G7A8_9BACL</name>
<dbReference type="InterPro" id="IPR036365">
    <property type="entry name" value="PGBD-like_sf"/>
</dbReference>
<keyword evidence="4 5" id="KW-0720">Serine protease</keyword>
<evidence type="ECO:0000256" key="2">
    <source>
        <dbReference type="ARBA" id="ARBA00022670"/>
    </source>
</evidence>
<dbReference type="CDD" id="cd07560">
    <property type="entry name" value="Peptidase_S41_CPP"/>
    <property type="match status" value="1"/>
</dbReference>
<evidence type="ECO:0000259" key="7">
    <source>
        <dbReference type="PROSITE" id="PS50106"/>
    </source>
</evidence>
<dbReference type="SUPFAM" id="SSF50156">
    <property type="entry name" value="PDZ domain-like"/>
    <property type="match status" value="1"/>
</dbReference>
<dbReference type="InterPro" id="IPR029045">
    <property type="entry name" value="ClpP/crotonase-like_dom_sf"/>
</dbReference>
<dbReference type="InterPro" id="IPR055210">
    <property type="entry name" value="CtpA/B_N"/>
</dbReference>
<dbReference type="Gene3D" id="3.90.226.10">
    <property type="entry name" value="2-enoyl-CoA Hydratase, Chain A, domain 1"/>
    <property type="match status" value="1"/>
</dbReference>
<evidence type="ECO:0000256" key="1">
    <source>
        <dbReference type="ARBA" id="ARBA00009179"/>
    </source>
</evidence>
<keyword evidence="6" id="KW-0732">Signal</keyword>
<dbReference type="GO" id="GO:0008236">
    <property type="term" value="F:serine-type peptidase activity"/>
    <property type="evidence" value="ECO:0007669"/>
    <property type="project" value="UniProtKB-KW"/>
</dbReference>
<dbReference type="InterPro" id="IPR036034">
    <property type="entry name" value="PDZ_sf"/>
</dbReference>
<dbReference type="Proteomes" id="UP000309676">
    <property type="component" value="Unassembled WGS sequence"/>
</dbReference>
<dbReference type="EMBL" id="VCIW01000005">
    <property type="protein sequence ID" value="TLS52302.1"/>
    <property type="molecule type" value="Genomic_DNA"/>
</dbReference>
<dbReference type="Gene3D" id="1.10.101.10">
    <property type="entry name" value="PGBD-like superfamily/PGBD"/>
    <property type="match status" value="1"/>
</dbReference>
<dbReference type="InterPro" id="IPR036366">
    <property type="entry name" value="PGBDSf"/>
</dbReference>
<feature type="chain" id="PRO_5039026653" evidence="6">
    <location>
        <begin position="22"/>
        <end position="457"/>
    </location>
</feature>
<dbReference type="RefSeq" id="WP_138193958.1">
    <property type="nucleotide sequence ID" value="NZ_VCIW01000005.1"/>
</dbReference>
<dbReference type="Gene3D" id="2.30.42.10">
    <property type="match status" value="1"/>
</dbReference>
<dbReference type="InterPro" id="IPR005151">
    <property type="entry name" value="Tail-specific_protease"/>
</dbReference>